<dbReference type="AlphaFoldDB" id="A0A1W6JYU3"/>
<evidence type="ECO:0000313" key="1">
    <source>
        <dbReference type="EMBL" id="ARM75439.1"/>
    </source>
</evidence>
<dbReference type="Proteomes" id="UP000193404">
    <property type="component" value="Chromosome"/>
</dbReference>
<gene>
    <name evidence="1" type="ORF">B6F84_04945</name>
</gene>
<protein>
    <recommendedName>
        <fullName evidence="3">DUF2110 family protein</fullName>
    </recommendedName>
</protein>
<reference evidence="1 2" key="1">
    <citation type="submission" date="2017-03" db="EMBL/GenBank/DDBJ databases">
        <title>Sulfur activation and transportation mechanism of thermophilic Archaea Acidianus manzaensis YN-25.</title>
        <authorList>
            <person name="Ma Y."/>
            <person name="Yang Y."/>
            <person name="Xia J."/>
        </authorList>
    </citation>
    <scope>NUCLEOTIDE SEQUENCE [LARGE SCALE GENOMIC DNA]</scope>
    <source>
        <strain evidence="1 2">YN-25</strain>
    </source>
</reference>
<sequence>MKEVIGKYVITTDTKDLTNLLNFLTKYNVSAYNYKLSYLNGKISIRIKISNNVFLSIQGLTINSAESIISYVSDSKYFIEFDNVKPDENIIKFLNNLNFPASSEFHVLNNNTIICYIEGYRCKINKIEILKALARDFRKIKALFPPLNLGYLSTENVLCEIGLKANGIRNSKILEQCKICEINNDGSVKIDNFIIKQGKIYNAGKEITRKEFYSIYT</sequence>
<evidence type="ECO:0000313" key="2">
    <source>
        <dbReference type="Proteomes" id="UP000193404"/>
    </source>
</evidence>
<proteinExistence type="predicted"/>
<dbReference type="GeneID" id="41590243"/>
<organism evidence="1 2">
    <name type="scientific">Acidianus manzaensis</name>
    <dbReference type="NCBI Taxonomy" id="282676"/>
    <lineage>
        <taxon>Archaea</taxon>
        <taxon>Thermoproteota</taxon>
        <taxon>Thermoprotei</taxon>
        <taxon>Sulfolobales</taxon>
        <taxon>Sulfolobaceae</taxon>
        <taxon>Acidianus</taxon>
    </lineage>
</organism>
<dbReference type="RefSeq" id="WP_148691209.1">
    <property type="nucleotide sequence ID" value="NZ_CP020477.1"/>
</dbReference>
<keyword evidence="2" id="KW-1185">Reference proteome</keyword>
<accession>A0A1W6JYU3</accession>
<evidence type="ECO:0008006" key="3">
    <source>
        <dbReference type="Google" id="ProtNLM"/>
    </source>
</evidence>
<dbReference type="KEGG" id="aman:B6F84_04945"/>
<name>A0A1W6JYU3_9CREN</name>
<dbReference type="OrthoDB" id="37216at2157"/>
<dbReference type="EMBL" id="CP020477">
    <property type="protein sequence ID" value="ARM75439.1"/>
    <property type="molecule type" value="Genomic_DNA"/>
</dbReference>